<dbReference type="PANTHER" id="PTHR33204:SF37">
    <property type="entry name" value="HTH-TYPE TRANSCRIPTIONAL REGULATOR YODB"/>
    <property type="match status" value="1"/>
</dbReference>
<dbReference type="InterPro" id="IPR036390">
    <property type="entry name" value="WH_DNA-bd_sf"/>
</dbReference>
<evidence type="ECO:0000256" key="2">
    <source>
        <dbReference type="ARBA" id="ARBA00023125"/>
    </source>
</evidence>
<name>A0A919VU81_9ACTN</name>
<sequence>MVTTSTARSERGNLFSAGCPTRILMDRVGGKWVSMVITLLAESHPGERGFAELNRGMPGVSHKMLSTTLKGLVRDQLVERRVEDSVPPRVHYRLSPLGLSLNEPLAMLRSWAEEHVAQIRELNPDAFPETA</sequence>
<organism evidence="5 6">
    <name type="scientific">Winogradskya consettensis</name>
    <dbReference type="NCBI Taxonomy" id="113560"/>
    <lineage>
        <taxon>Bacteria</taxon>
        <taxon>Bacillati</taxon>
        <taxon>Actinomycetota</taxon>
        <taxon>Actinomycetes</taxon>
        <taxon>Micromonosporales</taxon>
        <taxon>Micromonosporaceae</taxon>
        <taxon>Winogradskya</taxon>
    </lineage>
</organism>
<keyword evidence="3" id="KW-0804">Transcription</keyword>
<dbReference type="EMBL" id="BOQP01000028">
    <property type="protein sequence ID" value="GIM76826.1"/>
    <property type="molecule type" value="Genomic_DNA"/>
</dbReference>
<evidence type="ECO:0000256" key="3">
    <source>
        <dbReference type="ARBA" id="ARBA00023163"/>
    </source>
</evidence>
<evidence type="ECO:0000313" key="6">
    <source>
        <dbReference type="Proteomes" id="UP000680865"/>
    </source>
</evidence>
<dbReference type="PROSITE" id="PS51118">
    <property type="entry name" value="HTH_HXLR"/>
    <property type="match status" value="1"/>
</dbReference>
<keyword evidence="1" id="KW-0805">Transcription regulation</keyword>
<dbReference type="SUPFAM" id="SSF46785">
    <property type="entry name" value="Winged helix' DNA-binding domain"/>
    <property type="match status" value="1"/>
</dbReference>
<dbReference type="Proteomes" id="UP000680865">
    <property type="component" value="Unassembled WGS sequence"/>
</dbReference>
<evidence type="ECO:0000259" key="4">
    <source>
        <dbReference type="PROSITE" id="PS51118"/>
    </source>
</evidence>
<dbReference type="AlphaFoldDB" id="A0A919VU81"/>
<reference evidence="5" key="1">
    <citation type="submission" date="2021-03" db="EMBL/GenBank/DDBJ databases">
        <title>Whole genome shotgun sequence of Actinoplanes consettensis NBRC 14913.</title>
        <authorList>
            <person name="Komaki H."/>
            <person name="Tamura T."/>
        </authorList>
    </citation>
    <scope>NUCLEOTIDE SEQUENCE</scope>
    <source>
        <strain evidence="5">NBRC 14913</strain>
    </source>
</reference>
<keyword evidence="6" id="KW-1185">Reference proteome</keyword>
<dbReference type="Gene3D" id="1.10.10.10">
    <property type="entry name" value="Winged helix-like DNA-binding domain superfamily/Winged helix DNA-binding domain"/>
    <property type="match status" value="1"/>
</dbReference>
<dbReference type="InterPro" id="IPR036388">
    <property type="entry name" value="WH-like_DNA-bd_sf"/>
</dbReference>
<proteinExistence type="predicted"/>
<protein>
    <submittedName>
        <fullName evidence="5">HxlR family transcriptional regulator</fullName>
    </submittedName>
</protein>
<evidence type="ECO:0000256" key="1">
    <source>
        <dbReference type="ARBA" id="ARBA00023015"/>
    </source>
</evidence>
<dbReference type="GO" id="GO:0003677">
    <property type="term" value="F:DNA binding"/>
    <property type="evidence" value="ECO:0007669"/>
    <property type="project" value="UniProtKB-KW"/>
</dbReference>
<comment type="caution">
    <text evidence="5">The sequence shown here is derived from an EMBL/GenBank/DDBJ whole genome shotgun (WGS) entry which is preliminary data.</text>
</comment>
<dbReference type="InterPro" id="IPR002577">
    <property type="entry name" value="HTH_HxlR"/>
</dbReference>
<keyword evidence="2" id="KW-0238">DNA-binding</keyword>
<feature type="domain" description="HTH hxlR-type" evidence="4">
    <location>
        <begin position="19"/>
        <end position="120"/>
    </location>
</feature>
<dbReference type="Pfam" id="PF01638">
    <property type="entry name" value="HxlR"/>
    <property type="match status" value="1"/>
</dbReference>
<evidence type="ECO:0000313" key="5">
    <source>
        <dbReference type="EMBL" id="GIM76826.1"/>
    </source>
</evidence>
<accession>A0A919VU81</accession>
<dbReference type="PANTHER" id="PTHR33204">
    <property type="entry name" value="TRANSCRIPTIONAL REGULATOR, MARR FAMILY"/>
    <property type="match status" value="1"/>
</dbReference>
<gene>
    <name evidence="5" type="ORF">Aco04nite_52360</name>
</gene>